<dbReference type="Proteomes" id="UP000267821">
    <property type="component" value="Unassembled WGS sequence"/>
</dbReference>
<keyword evidence="3" id="KW-1185">Reference proteome</keyword>
<accession>A0A3N4L5N4</accession>
<reference evidence="2 3" key="1">
    <citation type="journal article" date="2018" name="Nat. Ecol. Evol.">
        <title>Pezizomycetes genomes reveal the molecular basis of ectomycorrhizal truffle lifestyle.</title>
        <authorList>
            <person name="Murat C."/>
            <person name="Payen T."/>
            <person name="Noel B."/>
            <person name="Kuo A."/>
            <person name="Morin E."/>
            <person name="Chen J."/>
            <person name="Kohler A."/>
            <person name="Krizsan K."/>
            <person name="Balestrini R."/>
            <person name="Da Silva C."/>
            <person name="Montanini B."/>
            <person name="Hainaut M."/>
            <person name="Levati E."/>
            <person name="Barry K.W."/>
            <person name="Belfiori B."/>
            <person name="Cichocki N."/>
            <person name="Clum A."/>
            <person name="Dockter R.B."/>
            <person name="Fauchery L."/>
            <person name="Guy J."/>
            <person name="Iotti M."/>
            <person name="Le Tacon F."/>
            <person name="Lindquist E.A."/>
            <person name="Lipzen A."/>
            <person name="Malagnac F."/>
            <person name="Mello A."/>
            <person name="Molinier V."/>
            <person name="Miyauchi S."/>
            <person name="Poulain J."/>
            <person name="Riccioni C."/>
            <person name="Rubini A."/>
            <person name="Sitrit Y."/>
            <person name="Splivallo R."/>
            <person name="Traeger S."/>
            <person name="Wang M."/>
            <person name="Zifcakova L."/>
            <person name="Wipf D."/>
            <person name="Zambonelli A."/>
            <person name="Paolocci F."/>
            <person name="Nowrousian M."/>
            <person name="Ottonello S."/>
            <person name="Baldrian P."/>
            <person name="Spatafora J.W."/>
            <person name="Henrissat B."/>
            <person name="Nagy L.G."/>
            <person name="Aury J.M."/>
            <person name="Wincker P."/>
            <person name="Grigoriev I.V."/>
            <person name="Bonfante P."/>
            <person name="Martin F.M."/>
        </authorList>
    </citation>
    <scope>NUCLEOTIDE SEQUENCE [LARGE SCALE GENOMIC DNA]</scope>
    <source>
        <strain evidence="2 3">ATCC MYA-4762</strain>
    </source>
</reference>
<sequence length="219" mass="24662">MDTLIQSGKAALVAVIPEDQQINDTINILPYTACNIPGCNKPMQPTTPEEDTDMLFRGERESAPSPEPDTGNLFTGNQHKDTDEPDPNLYTPKLLDLKRELQDPDLEEVLNQEIRQPTIEDRILEVRHIMEEDQELKEQEISGVLQIMDQGQNETILGALNENKESFQVQTKIIKEAFTLLNRQIANQLRVLSNCISKQMAELAQEIRAAITPPPPPQA</sequence>
<evidence type="ECO:0000256" key="1">
    <source>
        <dbReference type="SAM" id="MobiDB-lite"/>
    </source>
</evidence>
<proteinExistence type="predicted"/>
<dbReference type="AlphaFoldDB" id="A0A3N4L5N4"/>
<organism evidence="2 3">
    <name type="scientific">Terfezia boudieri ATCC MYA-4762</name>
    <dbReference type="NCBI Taxonomy" id="1051890"/>
    <lineage>
        <taxon>Eukaryota</taxon>
        <taxon>Fungi</taxon>
        <taxon>Dikarya</taxon>
        <taxon>Ascomycota</taxon>
        <taxon>Pezizomycotina</taxon>
        <taxon>Pezizomycetes</taxon>
        <taxon>Pezizales</taxon>
        <taxon>Pezizaceae</taxon>
        <taxon>Terfezia</taxon>
    </lineage>
</organism>
<dbReference type="EMBL" id="ML121663">
    <property type="protein sequence ID" value="RPB18200.1"/>
    <property type="molecule type" value="Genomic_DNA"/>
</dbReference>
<gene>
    <name evidence="2" type="ORF">L211DRAFT_854352</name>
</gene>
<name>A0A3N4L5N4_9PEZI</name>
<dbReference type="InParanoid" id="A0A3N4L5N4"/>
<feature type="region of interest" description="Disordered" evidence="1">
    <location>
        <begin position="59"/>
        <end position="87"/>
    </location>
</feature>
<evidence type="ECO:0000313" key="3">
    <source>
        <dbReference type="Proteomes" id="UP000267821"/>
    </source>
</evidence>
<protein>
    <submittedName>
        <fullName evidence="2">Uncharacterized protein</fullName>
    </submittedName>
</protein>
<evidence type="ECO:0000313" key="2">
    <source>
        <dbReference type="EMBL" id="RPB18200.1"/>
    </source>
</evidence>